<dbReference type="EMBL" id="CP049074">
    <property type="protein sequence ID" value="QKR01082.1"/>
    <property type="molecule type" value="Genomic_DNA"/>
</dbReference>
<accession>A0A6N0NWC9</accession>
<dbReference type="KEGG" id="mten:GWK48_08345"/>
<sequence length="385" mass="43380">MTISLQDNGIHVHKTLEKEDHYIIPPIPQIGSLIKEVIEEVAEELNAKAIVFRYGEESREEVDDLILSEAWYDLERLALAASKHAALSGDFETKVILGIVKFSASVYAATAIRKEDTFPLFQIFMDSSSGVPLIKVYNELGQLVEERRESVDDFETYVKDMVSSEDVAVVYGDSEVGFPSPKEITLEDGSRYYVGVIFKYFLGFFPSSSVKEVSSRRLLVKNKGKLVRTLRALLYVEKLGKDEGVEIVMSSHAIPLNLLPEELNRLTNRVTRSLKKRGLSYDLKEVLEDPYVEELRNYRPEYGSGEVYLGIRVIPVGFVIVTKSKEEFEQVTSRIANGPTNDGAEILDELVKKSVSGYFIGYLMSLKEALIIYSDITSELMKGDK</sequence>
<gene>
    <name evidence="1" type="ORF">GWK48_08345</name>
</gene>
<dbReference type="Proteomes" id="UP000509301">
    <property type="component" value="Chromosome"/>
</dbReference>
<protein>
    <submittedName>
        <fullName evidence="1">Uncharacterized protein</fullName>
    </submittedName>
</protein>
<reference evidence="1 2" key="1">
    <citation type="submission" date="2020-02" db="EMBL/GenBank/DDBJ databases">
        <title>Comparative genome analysis reveals the metabolism and evolution of the thermophilic archaeal genus Metallosphaera.</title>
        <authorList>
            <person name="Jiang C."/>
        </authorList>
    </citation>
    <scope>NUCLEOTIDE SEQUENCE [LARGE SCALE GENOMIC DNA]</scope>
    <source>
        <strain evidence="1 2">Ric-A</strain>
    </source>
</reference>
<evidence type="ECO:0000313" key="2">
    <source>
        <dbReference type="Proteomes" id="UP000509301"/>
    </source>
</evidence>
<evidence type="ECO:0000313" key="1">
    <source>
        <dbReference type="EMBL" id="QKR01082.1"/>
    </source>
</evidence>
<proteinExistence type="predicted"/>
<dbReference type="AlphaFoldDB" id="A0A6N0NWC9"/>
<name>A0A6N0NWC9_9CREN</name>
<keyword evidence="2" id="KW-1185">Reference proteome</keyword>
<organism evidence="1 2">
    <name type="scientific">Metallosphaera tengchongensis</name>
    <dbReference type="NCBI Taxonomy" id="1532350"/>
    <lineage>
        <taxon>Archaea</taxon>
        <taxon>Thermoproteota</taxon>
        <taxon>Thermoprotei</taxon>
        <taxon>Sulfolobales</taxon>
        <taxon>Sulfolobaceae</taxon>
        <taxon>Metallosphaera</taxon>
    </lineage>
</organism>